<comment type="caution">
    <text evidence="2">The sequence shown here is derived from an EMBL/GenBank/DDBJ whole genome shotgun (WGS) entry which is preliminary data.</text>
</comment>
<name>A0A6B0TUM0_9RHOB</name>
<evidence type="ECO:0000313" key="3">
    <source>
        <dbReference type="Proteomes" id="UP000436016"/>
    </source>
</evidence>
<evidence type="ECO:0008006" key="4">
    <source>
        <dbReference type="Google" id="ProtNLM"/>
    </source>
</evidence>
<reference evidence="2 3" key="1">
    <citation type="submission" date="2019-12" db="EMBL/GenBank/DDBJ databases">
        <title>Strain KN286 was isolated from seawater, which was collected from Caroline Seamount in the tropical western Pacific.</title>
        <authorList>
            <person name="Wang Q."/>
        </authorList>
    </citation>
    <scope>NUCLEOTIDE SEQUENCE [LARGE SCALE GENOMIC DNA]</scope>
    <source>
        <strain evidence="2 3">KN286</strain>
    </source>
</reference>
<organism evidence="2 3">
    <name type="scientific">Oceanomicrobium pacificus</name>
    <dbReference type="NCBI Taxonomy" id="2692916"/>
    <lineage>
        <taxon>Bacteria</taxon>
        <taxon>Pseudomonadati</taxon>
        <taxon>Pseudomonadota</taxon>
        <taxon>Alphaproteobacteria</taxon>
        <taxon>Rhodobacterales</taxon>
        <taxon>Paracoccaceae</taxon>
        <taxon>Oceanomicrobium</taxon>
    </lineage>
</organism>
<dbReference type="RefSeq" id="WP_160853986.1">
    <property type="nucleotide sequence ID" value="NZ_WUWG01000003.1"/>
</dbReference>
<dbReference type="EMBL" id="WUWG01000003">
    <property type="protein sequence ID" value="MXU65475.1"/>
    <property type="molecule type" value="Genomic_DNA"/>
</dbReference>
<dbReference type="PROSITE" id="PS51257">
    <property type="entry name" value="PROKAR_LIPOPROTEIN"/>
    <property type="match status" value="1"/>
</dbReference>
<keyword evidence="3" id="KW-1185">Reference proteome</keyword>
<feature type="signal peptide" evidence="1">
    <location>
        <begin position="1"/>
        <end position="19"/>
    </location>
</feature>
<feature type="chain" id="PRO_5025400976" description="Lipoprotein" evidence="1">
    <location>
        <begin position="20"/>
        <end position="118"/>
    </location>
</feature>
<keyword evidence="1" id="KW-0732">Signal</keyword>
<evidence type="ECO:0000313" key="2">
    <source>
        <dbReference type="EMBL" id="MXU65475.1"/>
    </source>
</evidence>
<dbReference type="Proteomes" id="UP000436016">
    <property type="component" value="Unassembled WGS sequence"/>
</dbReference>
<accession>A0A6B0TUM0</accession>
<dbReference type="AlphaFoldDB" id="A0A6B0TUM0"/>
<gene>
    <name evidence="2" type="ORF">GSH16_08440</name>
</gene>
<sequence>MKKVTAGACLIALTLTACAKSPDKISADYVSPTVYSSKNCGEIVSERNAIATRVNKLADDQQSKATSDAVATGVAIVLFWPAAFLLATGDDHENELASTKGHYEALTQAGIKQGCFSV</sequence>
<evidence type="ECO:0000256" key="1">
    <source>
        <dbReference type="SAM" id="SignalP"/>
    </source>
</evidence>
<protein>
    <recommendedName>
        <fullName evidence="4">Lipoprotein</fullName>
    </recommendedName>
</protein>
<proteinExistence type="predicted"/>